<keyword evidence="2" id="KW-1185">Reference proteome</keyword>
<evidence type="ECO:0000313" key="1">
    <source>
        <dbReference type="EMBL" id="GIY34048.1"/>
    </source>
</evidence>
<organism evidence="1 2">
    <name type="scientific">Caerostris darwini</name>
    <dbReference type="NCBI Taxonomy" id="1538125"/>
    <lineage>
        <taxon>Eukaryota</taxon>
        <taxon>Metazoa</taxon>
        <taxon>Ecdysozoa</taxon>
        <taxon>Arthropoda</taxon>
        <taxon>Chelicerata</taxon>
        <taxon>Arachnida</taxon>
        <taxon>Araneae</taxon>
        <taxon>Araneomorphae</taxon>
        <taxon>Entelegynae</taxon>
        <taxon>Araneoidea</taxon>
        <taxon>Araneidae</taxon>
        <taxon>Caerostris</taxon>
    </lineage>
</organism>
<dbReference type="Proteomes" id="UP001054837">
    <property type="component" value="Unassembled WGS sequence"/>
</dbReference>
<accession>A0AAV4SI00</accession>
<reference evidence="1 2" key="1">
    <citation type="submission" date="2021-06" db="EMBL/GenBank/DDBJ databases">
        <title>Caerostris darwini draft genome.</title>
        <authorList>
            <person name="Kono N."/>
            <person name="Arakawa K."/>
        </authorList>
    </citation>
    <scope>NUCLEOTIDE SEQUENCE [LARGE SCALE GENOMIC DNA]</scope>
</reference>
<comment type="caution">
    <text evidence="1">The sequence shown here is derived from an EMBL/GenBank/DDBJ whole genome shotgun (WGS) entry which is preliminary data.</text>
</comment>
<gene>
    <name evidence="1" type="ORF">CDAR_567951</name>
</gene>
<proteinExistence type="predicted"/>
<dbReference type="EMBL" id="BPLQ01008008">
    <property type="protein sequence ID" value="GIY34048.1"/>
    <property type="molecule type" value="Genomic_DNA"/>
</dbReference>
<name>A0AAV4SI00_9ARAC</name>
<sequence length="71" mass="8337">MISTSGAHMAIHGSENDFEHAPVTLQIPRKKDEFGKRKPFHIIKFEKLPKWYLDIRVPQHTSFSRYEPTSK</sequence>
<protein>
    <submittedName>
        <fullName evidence="1">Uncharacterized protein</fullName>
    </submittedName>
</protein>
<evidence type="ECO:0000313" key="2">
    <source>
        <dbReference type="Proteomes" id="UP001054837"/>
    </source>
</evidence>
<dbReference type="AlphaFoldDB" id="A0AAV4SI00"/>